<dbReference type="EMBL" id="JACHJN010000012">
    <property type="protein sequence ID" value="MBB5959836.1"/>
    <property type="molecule type" value="Genomic_DNA"/>
</dbReference>
<dbReference type="Pfam" id="PF14040">
    <property type="entry name" value="DNase_NucA_NucB"/>
    <property type="match status" value="1"/>
</dbReference>
<name>A0A841CWU7_9PSEU</name>
<feature type="domain" description="Deoxyribonuclease NucA/NucB" evidence="2">
    <location>
        <begin position="664"/>
        <end position="751"/>
    </location>
</feature>
<gene>
    <name evidence="4" type="ORF">FHS29_006457</name>
</gene>
<dbReference type="InterPro" id="IPR029476">
    <property type="entry name" value="DNase_NucA_NucB"/>
</dbReference>
<accession>A0A841CWU7</accession>
<proteinExistence type="predicted"/>
<feature type="domain" description="PLL-like beta propeller" evidence="3">
    <location>
        <begin position="27"/>
        <end position="166"/>
    </location>
</feature>
<dbReference type="Gene3D" id="2.120.10.70">
    <property type="entry name" value="Fucose-specific lectin"/>
    <property type="match status" value="1"/>
</dbReference>
<reference evidence="4 5" key="1">
    <citation type="submission" date="2020-08" db="EMBL/GenBank/DDBJ databases">
        <title>Genomic Encyclopedia of Type Strains, Phase III (KMG-III): the genomes of soil and plant-associated and newly described type strains.</title>
        <authorList>
            <person name="Whitman W."/>
        </authorList>
    </citation>
    <scope>NUCLEOTIDE SEQUENCE [LARGE SCALE GENOMIC DNA]</scope>
    <source>
        <strain evidence="4 5">CECT 8640</strain>
    </source>
</reference>
<keyword evidence="5" id="KW-1185">Reference proteome</keyword>
<sequence>MLLLLTAGMTGNSSADPKVPPAPSQPPQVLATSDGRVHYLGLWWDRGEHIALDAPNGQGFRQQLPPNNNVLFSTSVPVEAHDGSLRIVATGNNGSLWTTAQQGRNGPWANWTNLGGPRVQTDAATIIRGRSDAISVFVAAADGAVWTLRQQTKDGPWGTWKSLGGSGLANPVTVGRGVGDAFEVIATSWKTKTVWKASQAVADGPFSTWQQFSDPGFHRHSQLITHADRSMELVVRTQGGQVATKRQTSPGGSWAPWSTLTGPVGTGKPAVILRPDGRLTIVAGSADGRLFSGRFGFDPTVGRTVAEQWEDLADHGAPRVLADQALSGTGRSDGSWVAAYNDGTENFAEIVGNYSESAQDQPEPVQPALRDLASVRADDGRSGQYAQGVYGVRPVGAAGWSPPAFHYEHFTYDECTKTADVVREDFSIKNRYSSCWAADNTVHIKMVCQRLRGEDVCFGRRITFTVTVIGLGSDYYRQGRFAISVSRFQHVLPVDEGIKVSVEARCLPLAETTDCEPDRDTPPAQRTIAEWMNNKDARGDVIGAEPQPNPAVNPEKLGYGKAWVRVRVQRQDGSVRQVDSPGVRLRFDSAGYMSVNGSSGTVFPDVNPVMNFPINTPEFVAMKQSGLHYKQAMEHPEQTIPAVAGKSIPGAIGGTPLHRLKHDDEWRKENRDEAVRTCKSSDMPPGEYPKDGYQCDEYPFASTREGASRTYNPLRNFSVKSIPADDNSASGIWIGTWYSYDRIIDGDQFYVRVIE</sequence>
<protein>
    <submittedName>
        <fullName evidence="4">Uncharacterized protein</fullName>
    </submittedName>
</protein>
<feature type="region of interest" description="Disordered" evidence="1">
    <location>
        <begin position="10"/>
        <end position="29"/>
    </location>
</feature>
<organism evidence="4 5">
    <name type="scientific">Saccharothrix tamanrassetensis</name>
    <dbReference type="NCBI Taxonomy" id="1051531"/>
    <lineage>
        <taxon>Bacteria</taxon>
        <taxon>Bacillati</taxon>
        <taxon>Actinomycetota</taxon>
        <taxon>Actinomycetes</taxon>
        <taxon>Pseudonocardiales</taxon>
        <taxon>Pseudonocardiaceae</taxon>
        <taxon>Saccharothrix</taxon>
    </lineage>
</organism>
<evidence type="ECO:0000313" key="5">
    <source>
        <dbReference type="Proteomes" id="UP000547510"/>
    </source>
</evidence>
<dbReference type="SUPFAM" id="SSF89372">
    <property type="entry name" value="Fucose-specific lectin"/>
    <property type="match status" value="1"/>
</dbReference>
<feature type="domain" description="PLL-like beta propeller" evidence="3">
    <location>
        <begin position="181"/>
        <end position="290"/>
    </location>
</feature>
<comment type="caution">
    <text evidence="4">The sequence shown here is derived from an EMBL/GenBank/DDBJ whole genome shotgun (WGS) entry which is preliminary data.</text>
</comment>
<dbReference type="Pfam" id="PF26607">
    <property type="entry name" value="DUF8189"/>
    <property type="match status" value="2"/>
</dbReference>
<dbReference type="AlphaFoldDB" id="A0A841CWU7"/>
<evidence type="ECO:0000313" key="4">
    <source>
        <dbReference type="EMBL" id="MBB5959836.1"/>
    </source>
</evidence>
<evidence type="ECO:0000256" key="1">
    <source>
        <dbReference type="SAM" id="MobiDB-lite"/>
    </source>
</evidence>
<dbReference type="Proteomes" id="UP000547510">
    <property type="component" value="Unassembled WGS sequence"/>
</dbReference>
<evidence type="ECO:0000259" key="3">
    <source>
        <dbReference type="Pfam" id="PF26607"/>
    </source>
</evidence>
<evidence type="ECO:0000259" key="2">
    <source>
        <dbReference type="Pfam" id="PF14040"/>
    </source>
</evidence>
<dbReference type="RefSeq" id="WP_184697149.1">
    <property type="nucleotide sequence ID" value="NZ_JACHJN010000012.1"/>
</dbReference>
<dbReference type="InterPro" id="IPR058502">
    <property type="entry name" value="PLL-like_beta-prop"/>
</dbReference>